<keyword evidence="1" id="KW-0862">Zinc</keyword>
<dbReference type="FunCoup" id="B4NDT8">
    <property type="interactions" value="402"/>
</dbReference>
<dbReference type="InterPro" id="IPR000313">
    <property type="entry name" value="PWWP_dom"/>
</dbReference>
<dbReference type="HOGENOM" id="CLU_233602_0_0_1"/>
<dbReference type="PROSITE" id="PS50157">
    <property type="entry name" value="ZINC_FINGER_C2H2_2"/>
    <property type="match status" value="1"/>
</dbReference>
<organism evidence="4 5">
    <name type="scientific">Drosophila willistoni</name>
    <name type="common">Fruit fly</name>
    <dbReference type="NCBI Taxonomy" id="7260"/>
    <lineage>
        <taxon>Eukaryota</taxon>
        <taxon>Metazoa</taxon>
        <taxon>Ecdysozoa</taxon>
        <taxon>Arthropoda</taxon>
        <taxon>Hexapoda</taxon>
        <taxon>Insecta</taxon>
        <taxon>Pterygota</taxon>
        <taxon>Neoptera</taxon>
        <taxon>Endopterygota</taxon>
        <taxon>Diptera</taxon>
        <taxon>Brachycera</taxon>
        <taxon>Muscomorpha</taxon>
        <taxon>Ephydroidea</taxon>
        <taxon>Drosophilidae</taxon>
        <taxon>Drosophila</taxon>
        <taxon>Sophophora</taxon>
    </lineage>
</organism>
<feature type="compositionally biased region" description="Pro residues" evidence="2">
    <location>
        <begin position="1092"/>
        <end position="1104"/>
    </location>
</feature>
<feature type="region of interest" description="Disordered" evidence="2">
    <location>
        <begin position="146"/>
        <end position="181"/>
    </location>
</feature>
<feature type="compositionally biased region" description="Low complexity" evidence="2">
    <location>
        <begin position="228"/>
        <end position="239"/>
    </location>
</feature>
<dbReference type="InterPro" id="IPR013087">
    <property type="entry name" value="Znf_C2H2_type"/>
</dbReference>
<feature type="compositionally biased region" description="Gly residues" evidence="2">
    <location>
        <begin position="218"/>
        <end position="227"/>
    </location>
</feature>
<dbReference type="eggNOG" id="ENOG502S0AV">
    <property type="taxonomic scope" value="Eukaryota"/>
</dbReference>
<evidence type="ECO:0000259" key="3">
    <source>
        <dbReference type="PROSITE" id="PS50157"/>
    </source>
</evidence>
<dbReference type="Proteomes" id="UP000007798">
    <property type="component" value="Unassembled WGS sequence"/>
</dbReference>
<feature type="compositionally biased region" description="Pro residues" evidence="2">
    <location>
        <begin position="493"/>
        <end position="507"/>
    </location>
</feature>
<feature type="region of interest" description="Disordered" evidence="2">
    <location>
        <begin position="268"/>
        <end position="287"/>
    </location>
</feature>
<feature type="compositionally biased region" description="Low complexity" evidence="2">
    <location>
        <begin position="1511"/>
        <end position="1525"/>
    </location>
</feature>
<evidence type="ECO:0000256" key="1">
    <source>
        <dbReference type="PROSITE-ProRule" id="PRU00042"/>
    </source>
</evidence>
<name>B4NDT8_DROWI</name>
<feature type="region of interest" description="Disordered" evidence="2">
    <location>
        <begin position="358"/>
        <end position="1134"/>
    </location>
</feature>
<feature type="compositionally biased region" description="Acidic residues" evidence="2">
    <location>
        <begin position="1264"/>
        <end position="1278"/>
    </location>
</feature>
<feature type="compositionally biased region" description="Polar residues" evidence="2">
    <location>
        <begin position="1209"/>
        <end position="1220"/>
    </location>
</feature>
<feature type="compositionally biased region" description="Acidic residues" evidence="2">
    <location>
        <begin position="850"/>
        <end position="859"/>
    </location>
</feature>
<feature type="compositionally biased region" description="Low complexity" evidence="2">
    <location>
        <begin position="146"/>
        <end position="155"/>
    </location>
</feature>
<feature type="compositionally biased region" description="Low complexity" evidence="2">
    <location>
        <begin position="1122"/>
        <end position="1134"/>
    </location>
</feature>
<feature type="compositionally biased region" description="Low complexity" evidence="2">
    <location>
        <begin position="755"/>
        <end position="772"/>
    </location>
</feature>
<dbReference type="OrthoDB" id="6381815at2759"/>
<feature type="compositionally biased region" description="Low complexity" evidence="2">
    <location>
        <begin position="1221"/>
        <end position="1236"/>
    </location>
</feature>
<feature type="compositionally biased region" description="Basic residues" evidence="2">
    <location>
        <begin position="420"/>
        <end position="429"/>
    </location>
</feature>
<feature type="compositionally biased region" description="Low complexity" evidence="2">
    <location>
        <begin position="594"/>
        <end position="607"/>
    </location>
</feature>
<feature type="region of interest" description="Disordered" evidence="2">
    <location>
        <begin position="1161"/>
        <end position="1185"/>
    </location>
</feature>
<feature type="compositionally biased region" description="Low complexity" evidence="2">
    <location>
        <begin position="1469"/>
        <end position="1479"/>
    </location>
</feature>
<feature type="compositionally biased region" description="Basic and acidic residues" evidence="2">
    <location>
        <begin position="679"/>
        <end position="691"/>
    </location>
</feature>
<dbReference type="PANTHER" id="PTHR48125:SF12">
    <property type="entry name" value="AT HOOK TRANSCRIPTION FACTOR FAMILY-RELATED"/>
    <property type="match status" value="1"/>
</dbReference>
<dbReference type="Gene3D" id="2.30.30.140">
    <property type="match status" value="1"/>
</dbReference>
<feature type="compositionally biased region" description="Basic and acidic residues" evidence="2">
    <location>
        <begin position="661"/>
        <end position="672"/>
    </location>
</feature>
<feature type="compositionally biased region" description="Basic residues" evidence="2">
    <location>
        <begin position="268"/>
        <end position="279"/>
    </location>
</feature>
<accession>B4NDT8</accession>
<feature type="compositionally biased region" description="Basic residues" evidence="2">
    <location>
        <begin position="1059"/>
        <end position="1088"/>
    </location>
</feature>
<gene>
    <name evidence="4" type="primary">Dwil\GK25409</name>
    <name evidence="4" type="ORF">Dwil_GK25409</name>
</gene>
<feature type="compositionally biased region" description="Low complexity" evidence="2">
    <location>
        <begin position="921"/>
        <end position="935"/>
    </location>
</feature>
<sequence length="1994" mass="217482">MPRLRNEESEQTQYKDGDVVWVKIHNTEIWWPGEVTSSQDFRFVNTSRPPFAVVAFFNEKTFEQVRSPKLICPFQCDLKDQFIQRGTKKAVGLHMKEKFADDVNIAECRMKRQTTSMSTSSSSMDVGYPTSRPDSLIKALLSSSCSNRSSTTTTSGQNEPTFRIMDIGGGGSNSNASSQERRSDVTNYDCNLCSFRTNSMSVLLIHRRVHLEQRPSHDGGGGGGGGPSSSSAASGSSHTSGHRLGLGQHSRAARRANTTNLIDSRPHHYTHHQRSHHHQQHSESRNRSIGSAKFLRNSLRCHSRHVSIQVEGVLSDEAQLMVASIAQRTMDSIERVVEPRDTDSSSSPMSFLDHARGHHQVVTHQQQSTQTKTTSAVSASTQLSLRSPRRQRSNQLRATMPAPIPATPDLLAHPGPSPSKQRRLTRSMSRRQQDATPPTGPPIESPTLKPNLTIPITATPRRSGSRRSTTNNRPRNLMNTITTPTTPQHEPETPPVPVPPPPPPPPATVVEQLKPTPTMTPSKTRNRKRTREISPMQVTASVPPAPPPPPPPPETPADGSPMDLELPEPLPSSSTSVRTPPMRDNIKSKHVSSPRRPAAPLATTPQAYSSPPMQKNLPLKPASLELQMSLLAEWCDDETEEQWPTTTTSTSTTNGEEEEQQEQKKQQEDKSKQQQSLEKVNDSEVETKTETEDQSLAKKLSLLAEWQHDDDEQQSKVERTTTSKSNGGDQEMTTIATKKRIRNIPKKERRNVLTQQQQQKRQQQQPDAAAAAETTSDEPIVIQDSDASSNESVVFIEAEPRQRGKVPHLAGAAETGTGAGAGASAAATSSQQSSPSKGNNNNNTSACCFDFEDEDEDEIEQQRRLQQQLLDGQNGGLSYRNASANVSANKRQDNKQSTTEMSAAEPPDEFFKGFEEDLERAANAADAETESALDQQQHKEDEQPQQQQQLPLNLPIKERQKRIFKSRNKSQLATTPSKEEEQERETAPDTEQDQKEEQEEGRQQEQEKGHDASSFSHNILQIQRQSTTNGNNFVVYSNGDEGETEAAAAAASKGGVNKGKGKGKSKNKKSKGGKGGKGKSKVKAKTKLKLSSPPPPLPPLPPLPAATIFSTPTPTPEAEELSNNNSNSSSTSNCSGIISPVLSYSTSCSVASNIAVISPEEARELQRSASDAGGLDPTNIVDATQPMQRGGVLILEDIRLPNLYQPAAVQTSTDSNDSSKQQLHLQQHQPQQQQQQHQHHPQQMEDEDEEETATTTTATTSTEAEAEQEMEFETEEEDHQQQQHDQVPQELSERKERTDIPMATASTSKKSVAQYAVPQPREGLLKKREQELLRRYRADMVSGRSAEMCRRVRERWSRSSQKSNEDDDDSSSPPSPTKRGPNLPGEDYQQEMANMELYPQDYIKERNLKSLPVPPTSMMMMTSQTCQVITPRKSCGTLNMCDKDVAIAHQQLVDLRQRRLQQQPSPATSIQQQQEQPSTRRQRRRSRHASNESTSSPGGAASEVNAAEEITTASTTTTSTGGDSTSQKDQQDGIENPPQLCAGRICAVTTRPIPGYSHTFMLCSLANNNFTPINNVALYLDSEKNHLVPVPSEALTEPPRLADGHPLSAVFADIDFLGGDAVAQVMEQQPIHQLIEVDLDGSAASAEAVAAVENDQQQQQQQMEILDGIMSPMSQVNEVVGVGFDGGEDEELSLHDEQMHANILQLNVNGHRLELEPSMLFSIAEQPDSCIEVNVAETGGGSSNGGSSSICGRAVLHARDILRAAQVYLQERDLQLVNVEDLTLDEDEVSGAAVQATDLLAEALAHSEVVDDSAYAVVDESSNAGIGLLHIDTRTALAGGGDEIEEVVDDQAHVVVSNNSGAAGGGIAYITHTLPPPPPPSTAHLTPPITARTNETNALLDQTPIMSALESPSTARSVQLRRVVSPLTAGNTLDDSLAVIGVTNVSATGVPTSLELPITVTNPAIAPARVSVTATTPNVANVNDLVQVQFSPFQ</sequence>
<dbReference type="InParanoid" id="B4NDT8"/>
<reference evidence="4 5" key="1">
    <citation type="journal article" date="2007" name="Nature">
        <title>Evolution of genes and genomes on the Drosophila phylogeny.</title>
        <authorList>
            <consortium name="Drosophila 12 Genomes Consortium"/>
            <person name="Clark A.G."/>
            <person name="Eisen M.B."/>
            <person name="Smith D.R."/>
            <person name="Bergman C.M."/>
            <person name="Oliver B."/>
            <person name="Markow T.A."/>
            <person name="Kaufman T.C."/>
            <person name="Kellis M."/>
            <person name="Gelbart W."/>
            <person name="Iyer V.N."/>
            <person name="Pollard D.A."/>
            <person name="Sackton T.B."/>
            <person name="Larracuente A.M."/>
            <person name="Singh N.D."/>
            <person name="Abad J.P."/>
            <person name="Abt D.N."/>
            <person name="Adryan B."/>
            <person name="Aguade M."/>
            <person name="Akashi H."/>
            <person name="Anderson W.W."/>
            <person name="Aquadro C.F."/>
            <person name="Ardell D.H."/>
            <person name="Arguello R."/>
            <person name="Artieri C.G."/>
            <person name="Barbash D.A."/>
            <person name="Barker D."/>
            <person name="Barsanti P."/>
            <person name="Batterham P."/>
            <person name="Batzoglou S."/>
            <person name="Begun D."/>
            <person name="Bhutkar A."/>
            <person name="Blanco E."/>
            <person name="Bosak S.A."/>
            <person name="Bradley R.K."/>
            <person name="Brand A.D."/>
            <person name="Brent M.R."/>
            <person name="Brooks A.N."/>
            <person name="Brown R.H."/>
            <person name="Butlin R.K."/>
            <person name="Caggese C."/>
            <person name="Calvi B.R."/>
            <person name="Bernardo de Carvalho A."/>
            <person name="Caspi A."/>
            <person name="Castrezana S."/>
            <person name="Celniker S.E."/>
            <person name="Chang J.L."/>
            <person name="Chapple C."/>
            <person name="Chatterji S."/>
            <person name="Chinwalla A."/>
            <person name="Civetta A."/>
            <person name="Clifton S.W."/>
            <person name="Comeron J.M."/>
            <person name="Costello J.C."/>
            <person name="Coyne J.A."/>
            <person name="Daub J."/>
            <person name="David R.G."/>
            <person name="Delcher A.L."/>
            <person name="Delehaunty K."/>
            <person name="Do C.B."/>
            <person name="Ebling H."/>
            <person name="Edwards K."/>
            <person name="Eickbush T."/>
            <person name="Evans J.D."/>
            <person name="Filipski A."/>
            <person name="Findeiss S."/>
            <person name="Freyhult E."/>
            <person name="Fulton L."/>
            <person name="Fulton R."/>
            <person name="Garcia A.C."/>
            <person name="Gardiner A."/>
            <person name="Garfield D.A."/>
            <person name="Garvin B.E."/>
            <person name="Gibson G."/>
            <person name="Gilbert D."/>
            <person name="Gnerre S."/>
            <person name="Godfrey J."/>
            <person name="Good R."/>
            <person name="Gotea V."/>
            <person name="Gravely B."/>
            <person name="Greenberg A.J."/>
            <person name="Griffiths-Jones S."/>
            <person name="Gross S."/>
            <person name="Guigo R."/>
            <person name="Gustafson E.A."/>
            <person name="Haerty W."/>
            <person name="Hahn M.W."/>
            <person name="Halligan D.L."/>
            <person name="Halpern A.L."/>
            <person name="Halter G.M."/>
            <person name="Han M.V."/>
            <person name="Heger A."/>
            <person name="Hillier L."/>
            <person name="Hinrichs A.S."/>
            <person name="Holmes I."/>
            <person name="Hoskins R.A."/>
            <person name="Hubisz M.J."/>
            <person name="Hultmark D."/>
            <person name="Huntley M.A."/>
            <person name="Jaffe D.B."/>
            <person name="Jagadeeshan S."/>
            <person name="Jeck W.R."/>
            <person name="Johnson J."/>
            <person name="Jones C.D."/>
            <person name="Jordan W.C."/>
            <person name="Karpen G.H."/>
            <person name="Kataoka E."/>
            <person name="Keightley P.D."/>
            <person name="Kheradpour P."/>
            <person name="Kirkness E.F."/>
            <person name="Koerich L.B."/>
            <person name="Kristiansen K."/>
            <person name="Kudrna D."/>
            <person name="Kulathinal R.J."/>
            <person name="Kumar S."/>
            <person name="Kwok R."/>
            <person name="Lander E."/>
            <person name="Langley C.H."/>
            <person name="Lapoint R."/>
            <person name="Lazzaro B.P."/>
            <person name="Lee S.J."/>
            <person name="Levesque L."/>
            <person name="Li R."/>
            <person name="Lin C.F."/>
            <person name="Lin M.F."/>
            <person name="Lindblad-Toh K."/>
            <person name="Llopart A."/>
            <person name="Long M."/>
            <person name="Low L."/>
            <person name="Lozovsky E."/>
            <person name="Lu J."/>
            <person name="Luo M."/>
            <person name="Machado C.A."/>
            <person name="Makalowski W."/>
            <person name="Marzo M."/>
            <person name="Matsuda M."/>
            <person name="Matzkin L."/>
            <person name="McAllister B."/>
            <person name="McBride C.S."/>
            <person name="McKernan B."/>
            <person name="McKernan K."/>
            <person name="Mendez-Lago M."/>
            <person name="Minx P."/>
            <person name="Mollenhauer M.U."/>
            <person name="Montooth K."/>
            <person name="Mount S.M."/>
            <person name="Mu X."/>
            <person name="Myers E."/>
            <person name="Negre B."/>
            <person name="Newfeld S."/>
            <person name="Nielsen R."/>
            <person name="Noor M.A."/>
            <person name="O'Grady P."/>
            <person name="Pachter L."/>
            <person name="Papaceit M."/>
            <person name="Parisi M.J."/>
            <person name="Parisi M."/>
            <person name="Parts L."/>
            <person name="Pedersen J.S."/>
            <person name="Pesole G."/>
            <person name="Phillippy A.M."/>
            <person name="Ponting C.P."/>
            <person name="Pop M."/>
            <person name="Porcelli D."/>
            <person name="Powell J.R."/>
            <person name="Prohaska S."/>
            <person name="Pruitt K."/>
            <person name="Puig M."/>
            <person name="Quesneville H."/>
            <person name="Ram K.R."/>
            <person name="Rand D."/>
            <person name="Rasmussen M.D."/>
            <person name="Reed L.K."/>
            <person name="Reenan R."/>
            <person name="Reily A."/>
            <person name="Remington K.A."/>
            <person name="Rieger T.T."/>
            <person name="Ritchie M.G."/>
            <person name="Robin C."/>
            <person name="Rogers Y.H."/>
            <person name="Rohde C."/>
            <person name="Rozas J."/>
            <person name="Rubenfield M.J."/>
            <person name="Ruiz A."/>
            <person name="Russo S."/>
            <person name="Salzberg S.L."/>
            <person name="Sanchez-Gracia A."/>
            <person name="Saranga D.J."/>
            <person name="Sato H."/>
            <person name="Schaeffer S.W."/>
            <person name="Schatz M.C."/>
            <person name="Schlenke T."/>
            <person name="Schwartz R."/>
            <person name="Segarra C."/>
            <person name="Singh R.S."/>
            <person name="Sirot L."/>
            <person name="Sirota M."/>
            <person name="Sisneros N.B."/>
            <person name="Smith C.D."/>
            <person name="Smith T.F."/>
            <person name="Spieth J."/>
            <person name="Stage D.E."/>
            <person name="Stark A."/>
            <person name="Stephan W."/>
            <person name="Strausberg R.L."/>
            <person name="Strempel S."/>
            <person name="Sturgill D."/>
            <person name="Sutton G."/>
            <person name="Sutton G.G."/>
            <person name="Tao W."/>
            <person name="Teichmann S."/>
            <person name="Tobari Y.N."/>
            <person name="Tomimura Y."/>
            <person name="Tsolas J.M."/>
            <person name="Valente V.L."/>
            <person name="Venter E."/>
            <person name="Venter J.C."/>
            <person name="Vicario S."/>
            <person name="Vieira F.G."/>
            <person name="Vilella A.J."/>
            <person name="Villasante A."/>
            <person name="Walenz B."/>
            <person name="Wang J."/>
            <person name="Wasserman M."/>
            <person name="Watts T."/>
            <person name="Wilson D."/>
            <person name="Wilson R.K."/>
            <person name="Wing R.A."/>
            <person name="Wolfner M.F."/>
            <person name="Wong A."/>
            <person name="Wong G.K."/>
            <person name="Wu C.I."/>
            <person name="Wu G."/>
            <person name="Yamamoto D."/>
            <person name="Yang H.P."/>
            <person name="Yang S.P."/>
            <person name="Yorke J.A."/>
            <person name="Yoshida K."/>
            <person name="Zdobnov E."/>
            <person name="Zhang P."/>
            <person name="Zhang Y."/>
            <person name="Zimin A.V."/>
            <person name="Baldwin J."/>
            <person name="Abdouelleil A."/>
            <person name="Abdulkadir J."/>
            <person name="Abebe A."/>
            <person name="Abera B."/>
            <person name="Abreu J."/>
            <person name="Acer S.C."/>
            <person name="Aftuck L."/>
            <person name="Alexander A."/>
            <person name="An P."/>
            <person name="Anderson E."/>
            <person name="Anderson S."/>
            <person name="Arachi H."/>
            <person name="Azer M."/>
            <person name="Bachantsang P."/>
            <person name="Barry A."/>
            <person name="Bayul T."/>
            <person name="Berlin A."/>
            <person name="Bessette D."/>
            <person name="Bloom T."/>
            <person name="Blye J."/>
            <person name="Boguslavskiy L."/>
            <person name="Bonnet C."/>
            <person name="Boukhgalter B."/>
            <person name="Bourzgui I."/>
            <person name="Brown A."/>
            <person name="Cahill P."/>
            <person name="Channer S."/>
            <person name="Cheshatsang Y."/>
            <person name="Chuda L."/>
            <person name="Citroen M."/>
            <person name="Collymore A."/>
            <person name="Cooke P."/>
            <person name="Costello M."/>
            <person name="D'Aco K."/>
            <person name="Daza R."/>
            <person name="De Haan G."/>
            <person name="DeGray S."/>
            <person name="DeMaso C."/>
            <person name="Dhargay N."/>
            <person name="Dooley K."/>
            <person name="Dooley E."/>
            <person name="Doricent M."/>
            <person name="Dorje P."/>
            <person name="Dorjee K."/>
            <person name="Dupes A."/>
            <person name="Elong R."/>
            <person name="Falk J."/>
            <person name="Farina A."/>
            <person name="Faro S."/>
            <person name="Ferguson D."/>
            <person name="Fisher S."/>
            <person name="Foley C.D."/>
            <person name="Franke A."/>
            <person name="Friedrich D."/>
            <person name="Gadbois L."/>
            <person name="Gearin G."/>
            <person name="Gearin C.R."/>
            <person name="Giannoukos G."/>
            <person name="Goode T."/>
            <person name="Graham J."/>
            <person name="Grandbois E."/>
            <person name="Grewal S."/>
            <person name="Gyaltsen K."/>
            <person name="Hafez N."/>
            <person name="Hagos B."/>
            <person name="Hall J."/>
            <person name="Henson C."/>
            <person name="Hollinger A."/>
            <person name="Honan T."/>
            <person name="Huard M.D."/>
            <person name="Hughes L."/>
            <person name="Hurhula B."/>
            <person name="Husby M.E."/>
            <person name="Kamat A."/>
            <person name="Kanga B."/>
            <person name="Kashin S."/>
            <person name="Khazanovich D."/>
            <person name="Kisner P."/>
            <person name="Lance K."/>
            <person name="Lara M."/>
            <person name="Lee W."/>
            <person name="Lennon N."/>
            <person name="Letendre F."/>
            <person name="LeVine R."/>
            <person name="Lipovsky A."/>
            <person name="Liu X."/>
            <person name="Liu J."/>
            <person name="Liu S."/>
            <person name="Lokyitsang T."/>
            <person name="Lokyitsang Y."/>
            <person name="Lubonja R."/>
            <person name="Lui A."/>
            <person name="MacDonald P."/>
            <person name="Magnisalis V."/>
            <person name="Maru K."/>
            <person name="Matthews C."/>
            <person name="McCusker W."/>
            <person name="McDonough S."/>
            <person name="Mehta T."/>
            <person name="Meldrim J."/>
            <person name="Meneus L."/>
            <person name="Mihai O."/>
            <person name="Mihalev A."/>
            <person name="Mihova T."/>
            <person name="Mittelman R."/>
            <person name="Mlenga V."/>
            <person name="Montmayeur A."/>
            <person name="Mulrain L."/>
            <person name="Navidi A."/>
            <person name="Naylor J."/>
            <person name="Negash T."/>
            <person name="Nguyen T."/>
            <person name="Nguyen N."/>
            <person name="Nicol R."/>
            <person name="Norbu C."/>
            <person name="Norbu N."/>
            <person name="Novod N."/>
            <person name="O'Neill B."/>
            <person name="Osman S."/>
            <person name="Markiewicz E."/>
            <person name="Oyono O.L."/>
            <person name="Patti C."/>
            <person name="Phunkhang P."/>
            <person name="Pierre F."/>
            <person name="Priest M."/>
            <person name="Raghuraman S."/>
            <person name="Rege F."/>
            <person name="Reyes R."/>
            <person name="Rise C."/>
            <person name="Rogov P."/>
            <person name="Ross K."/>
            <person name="Ryan E."/>
            <person name="Settipalli S."/>
            <person name="Shea T."/>
            <person name="Sherpa N."/>
            <person name="Shi L."/>
            <person name="Shih D."/>
            <person name="Sparrow T."/>
            <person name="Spaulding J."/>
            <person name="Stalker J."/>
            <person name="Stange-Thomann N."/>
            <person name="Stavropoulos S."/>
            <person name="Stone C."/>
            <person name="Strader C."/>
            <person name="Tesfaye S."/>
            <person name="Thomson T."/>
            <person name="Thoulutsang Y."/>
            <person name="Thoulutsang D."/>
            <person name="Topham K."/>
            <person name="Topping I."/>
            <person name="Tsamla T."/>
            <person name="Vassiliev H."/>
            <person name="Vo A."/>
            <person name="Wangchuk T."/>
            <person name="Wangdi T."/>
            <person name="Weiand M."/>
            <person name="Wilkinson J."/>
            <person name="Wilson A."/>
            <person name="Yadav S."/>
            <person name="Young G."/>
            <person name="Yu Q."/>
            <person name="Zembek L."/>
            <person name="Zhong D."/>
            <person name="Zimmer A."/>
            <person name="Zwirko Z."/>
            <person name="Jaffe D.B."/>
            <person name="Alvarez P."/>
            <person name="Brockman W."/>
            <person name="Butler J."/>
            <person name="Chin C."/>
            <person name="Gnerre S."/>
            <person name="Grabherr M."/>
            <person name="Kleber M."/>
            <person name="Mauceli E."/>
            <person name="MacCallum I."/>
        </authorList>
    </citation>
    <scope>NUCLEOTIDE SEQUENCE [LARGE SCALE GENOMIC DNA]</scope>
    <source>
        <strain evidence="5">Tucson 14030-0811.24</strain>
    </source>
</reference>
<keyword evidence="1" id="KW-0863">Zinc-finger</keyword>
<evidence type="ECO:0000313" key="5">
    <source>
        <dbReference type="Proteomes" id="UP000007798"/>
    </source>
</evidence>
<feature type="region of interest" description="Disordered" evidence="2">
    <location>
        <begin position="1209"/>
        <end position="1322"/>
    </location>
</feature>
<feature type="region of interest" description="Disordered" evidence="2">
    <location>
        <begin position="1458"/>
        <end position="1538"/>
    </location>
</feature>
<dbReference type="STRING" id="7260.B4NDT8"/>
<feature type="compositionally biased region" description="Polar residues" evidence="2">
    <location>
        <begin position="722"/>
        <end position="736"/>
    </location>
</feature>
<dbReference type="EMBL" id="CH964239">
    <property type="protein sequence ID" value="EDW81907.2"/>
    <property type="molecule type" value="Genomic_DNA"/>
</dbReference>
<dbReference type="Pfam" id="PF00855">
    <property type="entry name" value="PWWP"/>
    <property type="match status" value="1"/>
</dbReference>
<feature type="compositionally biased region" description="Basic residues" evidence="2">
    <location>
        <begin position="959"/>
        <end position="968"/>
    </location>
</feature>
<feature type="compositionally biased region" description="Pro residues" evidence="2">
    <location>
        <begin position="543"/>
        <end position="555"/>
    </location>
</feature>
<feature type="domain" description="C2H2-type" evidence="3">
    <location>
        <begin position="188"/>
        <end position="215"/>
    </location>
</feature>
<dbReference type="SUPFAM" id="SSF63748">
    <property type="entry name" value="Tudor/PWWP/MBT"/>
    <property type="match status" value="1"/>
</dbReference>
<feature type="compositionally biased region" description="Basic residues" evidence="2">
    <location>
        <begin position="737"/>
        <end position="749"/>
    </location>
</feature>
<feature type="compositionally biased region" description="Low complexity" evidence="2">
    <location>
        <begin position="642"/>
        <end position="654"/>
    </location>
</feature>
<feature type="compositionally biased region" description="Low complexity" evidence="2">
    <location>
        <begin position="459"/>
        <end position="488"/>
    </location>
</feature>
<proteinExistence type="predicted"/>
<feature type="compositionally biased region" description="Polar residues" evidence="2">
    <location>
        <begin position="880"/>
        <end position="901"/>
    </location>
</feature>
<feature type="compositionally biased region" description="Low complexity" evidence="2">
    <location>
        <begin position="1045"/>
        <end position="1055"/>
    </location>
</feature>
<feature type="compositionally biased region" description="Low complexity" evidence="2">
    <location>
        <begin position="1253"/>
        <end position="1263"/>
    </location>
</feature>
<dbReference type="CDD" id="cd05162">
    <property type="entry name" value="PWWP"/>
    <property type="match status" value="1"/>
</dbReference>
<feature type="region of interest" description="Disordered" evidence="2">
    <location>
        <begin position="1350"/>
        <end position="1387"/>
    </location>
</feature>
<keyword evidence="5" id="KW-1185">Reference proteome</keyword>
<keyword evidence="1" id="KW-0479">Metal-binding</keyword>
<feature type="compositionally biased region" description="Basic and acidic residues" evidence="2">
    <location>
        <begin position="977"/>
        <end position="1011"/>
    </location>
</feature>
<dbReference type="GO" id="GO:0008270">
    <property type="term" value="F:zinc ion binding"/>
    <property type="evidence" value="ECO:0007669"/>
    <property type="project" value="UniProtKB-KW"/>
</dbReference>
<evidence type="ECO:0000313" key="4">
    <source>
        <dbReference type="EMBL" id="EDW81907.2"/>
    </source>
</evidence>
<protein>
    <recommendedName>
        <fullName evidence="3">C2H2-type domain-containing protein</fullName>
    </recommendedName>
</protein>
<feature type="compositionally biased region" description="Low complexity" evidence="2">
    <location>
        <begin position="362"/>
        <end position="386"/>
    </location>
</feature>
<feature type="compositionally biased region" description="Low complexity" evidence="2">
    <location>
        <begin position="810"/>
        <end position="846"/>
    </location>
</feature>
<dbReference type="PANTHER" id="PTHR48125">
    <property type="entry name" value="LP07818P1"/>
    <property type="match status" value="1"/>
</dbReference>
<feature type="compositionally biased region" description="Polar residues" evidence="2">
    <location>
        <begin position="1013"/>
        <end position="1035"/>
    </location>
</feature>
<evidence type="ECO:0000256" key="2">
    <source>
        <dbReference type="SAM" id="MobiDB-lite"/>
    </source>
</evidence>
<feature type="region of interest" description="Disordered" evidence="2">
    <location>
        <begin position="213"/>
        <end position="253"/>
    </location>
</feature>